<sequence length="193" mass="21312">MTKYYGGCLVLIQPCNFVLSLVPRGYPTSIKTQRPESTFWATVTLLACALCCVGLAANLYEMFGTHEGQSLAFASYGDVVGPGQGTAQGRALYVYQQYAQRLSLTFFLPLLFAAELEVTAVLHALPELRYLVTKGPLYLLVGSVLLIADNEWPARDFVNYTGFAFLIMGCMYLGFPAVRIIHELYGDRLSPKT</sequence>
<gene>
    <name evidence="2" type="ORF">S03H2_13880</name>
</gene>
<dbReference type="EMBL" id="BARU01007037">
    <property type="protein sequence ID" value="GAH40418.1"/>
    <property type="molecule type" value="Genomic_DNA"/>
</dbReference>
<organism evidence="2">
    <name type="scientific">marine sediment metagenome</name>
    <dbReference type="NCBI Taxonomy" id="412755"/>
    <lineage>
        <taxon>unclassified sequences</taxon>
        <taxon>metagenomes</taxon>
        <taxon>ecological metagenomes</taxon>
    </lineage>
</organism>
<evidence type="ECO:0000256" key="1">
    <source>
        <dbReference type="SAM" id="Phobius"/>
    </source>
</evidence>
<evidence type="ECO:0000313" key="2">
    <source>
        <dbReference type="EMBL" id="GAH40418.1"/>
    </source>
</evidence>
<keyword evidence="1" id="KW-1133">Transmembrane helix</keyword>
<keyword evidence="1" id="KW-0472">Membrane</keyword>
<feature type="non-terminal residue" evidence="2">
    <location>
        <position position="193"/>
    </location>
</feature>
<keyword evidence="1" id="KW-0812">Transmembrane</keyword>
<name>X1H539_9ZZZZ</name>
<feature type="transmembrane region" description="Helical" evidence="1">
    <location>
        <begin position="106"/>
        <end position="125"/>
    </location>
</feature>
<proteinExistence type="predicted"/>
<dbReference type="AlphaFoldDB" id="X1H539"/>
<feature type="transmembrane region" description="Helical" evidence="1">
    <location>
        <begin position="39"/>
        <end position="60"/>
    </location>
</feature>
<protein>
    <submittedName>
        <fullName evidence="2">Uncharacterized protein</fullName>
    </submittedName>
</protein>
<feature type="transmembrane region" description="Helical" evidence="1">
    <location>
        <begin position="160"/>
        <end position="181"/>
    </location>
</feature>
<accession>X1H539</accession>
<comment type="caution">
    <text evidence="2">The sequence shown here is derived from an EMBL/GenBank/DDBJ whole genome shotgun (WGS) entry which is preliminary data.</text>
</comment>
<feature type="transmembrane region" description="Helical" evidence="1">
    <location>
        <begin position="131"/>
        <end position="148"/>
    </location>
</feature>
<reference evidence="2" key="1">
    <citation type="journal article" date="2014" name="Front. Microbiol.">
        <title>High frequency of phylogenetically diverse reductive dehalogenase-homologous genes in deep subseafloor sedimentary metagenomes.</title>
        <authorList>
            <person name="Kawai M."/>
            <person name="Futagami T."/>
            <person name="Toyoda A."/>
            <person name="Takaki Y."/>
            <person name="Nishi S."/>
            <person name="Hori S."/>
            <person name="Arai W."/>
            <person name="Tsubouchi T."/>
            <person name="Morono Y."/>
            <person name="Uchiyama I."/>
            <person name="Ito T."/>
            <person name="Fujiyama A."/>
            <person name="Inagaki F."/>
            <person name="Takami H."/>
        </authorList>
    </citation>
    <scope>NUCLEOTIDE SEQUENCE</scope>
    <source>
        <strain evidence="2">Expedition CK06-06</strain>
    </source>
</reference>